<comment type="caution">
    <text evidence="1">The sequence shown here is derived from an EMBL/GenBank/DDBJ whole genome shotgun (WGS) entry which is preliminary data.</text>
</comment>
<accession>A0AAN9IFK8</accession>
<protein>
    <submittedName>
        <fullName evidence="1">Uncharacterized protein</fullName>
    </submittedName>
</protein>
<dbReference type="EMBL" id="JAYKXN010000006">
    <property type="protein sequence ID" value="KAK7279068.1"/>
    <property type="molecule type" value="Genomic_DNA"/>
</dbReference>
<dbReference type="Proteomes" id="UP001359559">
    <property type="component" value="Unassembled WGS sequence"/>
</dbReference>
<evidence type="ECO:0000313" key="2">
    <source>
        <dbReference type="Proteomes" id="UP001359559"/>
    </source>
</evidence>
<organism evidence="1 2">
    <name type="scientific">Clitoria ternatea</name>
    <name type="common">Butterfly pea</name>
    <dbReference type="NCBI Taxonomy" id="43366"/>
    <lineage>
        <taxon>Eukaryota</taxon>
        <taxon>Viridiplantae</taxon>
        <taxon>Streptophyta</taxon>
        <taxon>Embryophyta</taxon>
        <taxon>Tracheophyta</taxon>
        <taxon>Spermatophyta</taxon>
        <taxon>Magnoliopsida</taxon>
        <taxon>eudicotyledons</taxon>
        <taxon>Gunneridae</taxon>
        <taxon>Pentapetalae</taxon>
        <taxon>rosids</taxon>
        <taxon>fabids</taxon>
        <taxon>Fabales</taxon>
        <taxon>Fabaceae</taxon>
        <taxon>Papilionoideae</taxon>
        <taxon>50 kb inversion clade</taxon>
        <taxon>NPAAA clade</taxon>
        <taxon>indigoferoid/millettioid clade</taxon>
        <taxon>Phaseoleae</taxon>
        <taxon>Clitoria</taxon>
    </lineage>
</organism>
<dbReference type="AlphaFoldDB" id="A0AAN9IFK8"/>
<keyword evidence="2" id="KW-1185">Reference proteome</keyword>
<evidence type="ECO:0000313" key="1">
    <source>
        <dbReference type="EMBL" id="KAK7279068.1"/>
    </source>
</evidence>
<reference evidence="1 2" key="1">
    <citation type="submission" date="2024-01" db="EMBL/GenBank/DDBJ databases">
        <title>The genomes of 5 underutilized Papilionoideae crops provide insights into root nodulation and disease resistance.</title>
        <authorList>
            <person name="Yuan L."/>
        </authorList>
    </citation>
    <scope>NUCLEOTIDE SEQUENCE [LARGE SCALE GENOMIC DNA]</scope>
    <source>
        <strain evidence="1">LY-2023</strain>
        <tissue evidence="1">Leaf</tissue>
    </source>
</reference>
<name>A0AAN9IFK8_CLITE</name>
<proteinExistence type="predicted"/>
<sequence>MDTDKDFAPISVLGGNDAFVGKLLSACPSLEKSSRRVYFSDEQSVIPFKWEEKPGKPKDTPTLDFVHAPSAELKHLYGSKHVSTRLKSFFIKKPWRILKHKKAKKIFKGNQHYGALDSLDYESHNFSDSSNIDHYSPTSSKGSELPSSKLPCFVKGIHRRLF</sequence>
<gene>
    <name evidence="1" type="ORF">RJT34_24112</name>
</gene>